<dbReference type="GO" id="GO:0003723">
    <property type="term" value="F:RNA binding"/>
    <property type="evidence" value="ECO:0007669"/>
    <property type="project" value="UniProtKB-UniRule"/>
</dbReference>
<evidence type="ECO:0000256" key="5">
    <source>
        <dbReference type="HAMAP-Rule" id="MF_00335"/>
    </source>
</evidence>
<dbReference type="HOGENOM" id="CLU_028328_1_0_9"/>
<evidence type="ECO:0000256" key="2">
    <source>
        <dbReference type="ARBA" id="ARBA00022759"/>
    </source>
</evidence>
<dbReference type="SUPFAM" id="SSF54791">
    <property type="entry name" value="Eukaryotic type KH-domain (KH-domain type I)"/>
    <property type="match status" value="1"/>
</dbReference>
<dbReference type="InterPro" id="IPR004088">
    <property type="entry name" value="KH_dom_type_1"/>
</dbReference>
<evidence type="ECO:0000256" key="7">
    <source>
        <dbReference type="SAM" id="Coils"/>
    </source>
</evidence>
<evidence type="ECO:0000259" key="8">
    <source>
        <dbReference type="PROSITE" id="PS51831"/>
    </source>
</evidence>
<evidence type="ECO:0000256" key="1">
    <source>
        <dbReference type="ARBA" id="ARBA00022722"/>
    </source>
</evidence>
<dbReference type="SMART" id="SM00322">
    <property type="entry name" value="KH"/>
    <property type="match status" value="1"/>
</dbReference>
<dbReference type="NCBIfam" id="TIGR03319">
    <property type="entry name" value="RNase_Y"/>
    <property type="match status" value="1"/>
</dbReference>
<dbReference type="eggNOG" id="COG1418">
    <property type="taxonomic scope" value="Bacteria"/>
</dbReference>
<keyword evidence="10" id="KW-1185">Reference proteome</keyword>
<sequence length="521" mass="58894">MQLIIRIILGFVVGAAAGGLITYLYVTTSAKSKIQEMLDNAEKEASSIIKSAREEEKKAQERSEALLKQAQEQVSSMLSEAGKELKSRREQLEKLEQRLSQREQQLDRRLDSVEAKERKAEQKLQLAEEKLRSAEAFEQEAVKKLQEIAAMSTEEAKQFLFSRLEEELREEFGERIRRFEENFKEEADRKASEMIVAAMQRVIMEKPEDPVISVVELPSEEIKGRIIGREGRNIRTFERITGVDLIVDDTPEVVVLSSFDPVRREIARRTLEKLILDGRIQPARIEEIFTKEKEAIEQEIIEAGDKAVRDLGIREMHPDLKHLVGQLKFRSSYGQNVLHHSIEVGFIAGMLASELHLDTQLAKRAGLLHDIGKALDHNVEGSHALIGAEVARKYRENPLVVNAIASHHNEVAQESIYAVITQVADAISASRPGARRENYAAYIKRVQQLEEIAKGFDGVESAFAIQAGREIRVIVHPEVIGDNEAFALARDIAKKIEEELIYPGQIKVTVVRETRVAEYAK</sequence>
<dbReference type="CDD" id="cd00077">
    <property type="entry name" value="HDc"/>
    <property type="match status" value="1"/>
</dbReference>
<dbReference type="HAMAP" id="MF_00335">
    <property type="entry name" value="RNase_Y"/>
    <property type="match status" value="1"/>
</dbReference>
<dbReference type="SMART" id="SM00471">
    <property type="entry name" value="HDc"/>
    <property type="match status" value="1"/>
</dbReference>
<feature type="domain" description="HD" evidence="8">
    <location>
        <begin position="337"/>
        <end position="430"/>
    </location>
</feature>
<dbReference type="PANTHER" id="PTHR12826:SF15">
    <property type="entry name" value="RIBONUCLEASE Y"/>
    <property type="match status" value="1"/>
</dbReference>
<dbReference type="InterPro" id="IPR036612">
    <property type="entry name" value="KH_dom_type_1_sf"/>
</dbReference>
<dbReference type="GO" id="GO:0016787">
    <property type="term" value="F:hydrolase activity"/>
    <property type="evidence" value="ECO:0007669"/>
    <property type="project" value="UniProtKB-KW"/>
</dbReference>
<dbReference type="Pfam" id="PF00013">
    <property type="entry name" value="KH_1"/>
    <property type="match status" value="1"/>
</dbReference>
<dbReference type="Pfam" id="PF12072">
    <property type="entry name" value="RNase_Y_N"/>
    <property type="match status" value="1"/>
</dbReference>
<protein>
    <recommendedName>
        <fullName evidence="5 6">Ribonuclease Y</fullName>
        <shortName evidence="5">RNase Y</shortName>
        <ecNumber evidence="5 6">3.1.-.-</ecNumber>
    </recommendedName>
</protein>
<keyword evidence="5" id="KW-0472">Membrane</keyword>
<dbReference type="InterPro" id="IPR004087">
    <property type="entry name" value="KH_dom"/>
</dbReference>
<evidence type="ECO:0000256" key="4">
    <source>
        <dbReference type="ARBA" id="ARBA00022884"/>
    </source>
</evidence>
<feature type="coiled-coil region" evidence="7">
    <location>
        <begin position="38"/>
        <end position="154"/>
    </location>
</feature>
<evidence type="ECO:0000313" key="10">
    <source>
        <dbReference type="Proteomes" id="UP000001732"/>
    </source>
</evidence>
<dbReference type="NCBIfam" id="TIGR00277">
    <property type="entry name" value="HDIG"/>
    <property type="match status" value="1"/>
</dbReference>
<dbReference type="PROSITE" id="PS51831">
    <property type="entry name" value="HD"/>
    <property type="match status" value="1"/>
</dbReference>
<dbReference type="CDD" id="cd22431">
    <property type="entry name" value="KH-I_RNaseY"/>
    <property type="match status" value="1"/>
</dbReference>
<dbReference type="InterPro" id="IPR006675">
    <property type="entry name" value="HDIG_dom"/>
</dbReference>
<keyword evidence="3 5" id="KW-0378">Hydrolase</keyword>
<dbReference type="GO" id="GO:0005886">
    <property type="term" value="C:plasma membrane"/>
    <property type="evidence" value="ECO:0007669"/>
    <property type="project" value="UniProtKB-SubCell"/>
</dbReference>
<dbReference type="Pfam" id="PF01966">
    <property type="entry name" value="HD"/>
    <property type="match status" value="1"/>
</dbReference>
<accession>B5Y8R5</accession>
<dbReference type="GO" id="GO:0004521">
    <property type="term" value="F:RNA endonuclease activity"/>
    <property type="evidence" value="ECO:0007669"/>
    <property type="project" value="UniProtKB-UniRule"/>
</dbReference>
<dbReference type="PANTHER" id="PTHR12826">
    <property type="entry name" value="RIBONUCLEASE Y"/>
    <property type="match status" value="1"/>
</dbReference>
<gene>
    <name evidence="5" type="primary">rny</name>
    <name evidence="9" type="ordered locus">COPRO5265_0823</name>
</gene>
<proteinExistence type="inferred from homology"/>
<comment type="subcellular location">
    <subcellularLocation>
        <location evidence="5">Cell membrane</location>
        <topology evidence="5">Single-pass membrane protein</topology>
    </subcellularLocation>
</comment>
<keyword evidence="4 5" id="KW-0694">RNA-binding</keyword>
<reference evidence="9 10" key="2">
    <citation type="journal article" date="2014" name="Genome Announc.">
        <title>Complete Genome Sequence of Coprothermobacter proteolyticus DSM 5265.</title>
        <authorList>
            <person name="Alexiev A."/>
            <person name="Coil D.A."/>
            <person name="Badger J.H."/>
            <person name="Enticknap J."/>
            <person name="Ward N."/>
            <person name="Robb F.T."/>
            <person name="Eisen J.A."/>
        </authorList>
    </citation>
    <scope>NUCLEOTIDE SEQUENCE [LARGE SCALE GENOMIC DNA]</scope>
    <source>
        <strain evidence="10">ATCC 35245 / DSM 5265 / OCM 4 / BT</strain>
    </source>
</reference>
<evidence type="ECO:0000313" key="9">
    <source>
        <dbReference type="EMBL" id="ACI17820.1"/>
    </source>
</evidence>
<keyword evidence="5" id="KW-0812">Transmembrane</keyword>
<reference evidence="10" key="1">
    <citation type="submission" date="2008-08" db="EMBL/GenBank/DDBJ databases">
        <title>The complete genome sequence of Coprothermobacter proteolyticus strain ATCC 5245 / DSM 5265 / BT.</title>
        <authorList>
            <person name="Dodson R.J."/>
            <person name="Durkin A.S."/>
            <person name="Wu M."/>
            <person name="Eisen J."/>
            <person name="Sutton G."/>
        </authorList>
    </citation>
    <scope>NUCLEOTIDE SEQUENCE [LARGE SCALE GENOMIC DNA]</scope>
    <source>
        <strain evidence="10">ATCC 35245 / DSM 5265 / OCM 4 / BT</strain>
    </source>
</reference>
<keyword evidence="5" id="KW-1003">Cell membrane</keyword>
<dbReference type="Proteomes" id="UP000001732">
    <property type="component" value="Chromosome"/>
</dbReference>
<dbReference type="KEGG" id="cpo:COPRO5265_0823"/>
<name>B5Y8R5_COPPD</name>
<evidence type="ECO:0000256" key="6">
    <source>
        <dbReference type="NCBIfam" id="TIGR03319"/>
    </source>
</evidence>
<dbReference type="SUPFAM" id="SSF109604">
    <property type="entry name" value="HD-domain/PDEase-like"/>
    <property type="match status" value="1"/>
</dbReference>
<keyword evidence="5" id="KW-1133">Transmembrane helix</keyword>
<dbReference type="InterPro" id="IPR022711">
    <property type="entry name" value="RNase_Y_N"/>
</dbReference>
<dbReference type="EC" id="3.1.-.-" evidence="5 6"/>
<dbReference type="Gene3D" id="1.10.3210.10">
    <property type="entry name" value="Hypothetical protein af1432"/>
    <property type="match status" value="1"/>
</dbReference>
<dbReference type="EMBL" id="CP001145">
    <property type="protein sequence ID" value="ACI17820.1"/>
    <property type="molecule type" value="Genomic_DNA"/>
</dbReference>
<dbReference type="InterPro" id="IPR006674">
    <property type="entry name" value="HD_domain"/>
</dbReference>
<comment type="similarity">
    <text evidence="5">Belongs to the RNase Y family.</text>
</comment>
<comment type="function">
    <text evidence="5">Endoribonuclease that initiates mRNA decay.</text>
</comment>
<dbReference type="Gene3D" id="3.30.1370.10">
    <property type="entry name" value="K Homology domain, type 1"/>
    <property type="match status" value="1"/>
</dbReference>
<dbReference type="InterPro" id="IPR003607">
    <property type="entry name" value="HD/PDEase_dom"/>
</dbReference>
<dbReference type="GO" id="GO:0006402">
    <property type="term" value="P:mRNA catabolic process"/>
    <property type="evidence" value="ECO:0007669"/>
    <property type="project" value="UniProtKB-UniRule"/>
</dbReference>
<keyword evidence="7" id="KW-0175">Coiled coil</keyword>
<dbReference type="AlphaFoldDB" id="B5Y8R5"/>
<keyword evidence="1 5" id="KW-0540">Nuclease</keyword>
<dbReference type="STRING" id="309798.COPRO5265_0823"/>
<organism evidence="9 10">
    <name type="scientific">Coprothermobacter proteolyticus (strain ATCC 35245 / DSM 5265 / OCM 4 / BT)</name>
    <dbReference type="NCBI Taxonomy" id="309798"/>
    <lineage>
        <taxon>Bacteria</taxon>
        <taxon>Pseudomonadati</taxon>
        <taxon>Coprothermobacterota</taxon>
        <taxon>Coprothermobacteria</taxon>
        <taxon>Coprothermobacterales</taxon>
        <taxon>Coprothermobacteraceae</taxon>
        <taxon>Coprothermobacter</taxon>
    </lineage>
</organism>
<keyword evidence="2 5" id="KW-0255">Endonuclease</keyword>
<dbReference type="RefSeq" id="WP_012544472.1">
    <property type="nucleotide sequence ID" value="NC_011295.1"/>
</dbReference>
<dbReference type="PROSITE" id="PS50084">
    <property type="entry name" value="KH_TYPE_1"/>
    <property type="match status" value="1"/>
</dbReference>
<dbReference type="InterPro" id="IPR017705">
    <property type="entry name" value="Ribonuclease_Y"/>
</dbReference>
<evidence type="ECO:0000256" key="3">
    <source>
        <dbReference type="ARBA" id="ARBA00022801"/>
    </source>
</evidence>
<feature type="transmembrane region" description="Helical" evidence="5">
    <location>
        <begin position="7"/>
        <end position="26"/>
    </location>
</feature>